<evidence type="ECO:0000313" key="2">
    <source>
        <dbReference type="Proteomes" id="UP000708208"/>
    </source>
</evidence>
<dbReference type="EMBL" id="CAJVCH010436173">
    <property type="protein sequence ID" value="CAG7818994.1"/>
    <property type="molecule type" value="Genomic_DNA"/>
</dbReference>
<gene>
    <name evidence="1" type="ORF">AFUS01_LOCUS29468</name>
</gene>
<keyword evidence="2" id="KW-1185">Reference proteome</keyword>
<dbReference type="Proteomes" id="UP000708208">
    <property type="component" value="Unassembled WGS sequence"/>
</dbReference>
<name>A0A8J2KTU9_9HEXA</name>
<sequence length="72" mass="7191">MSCCGCGCGGCGCYGCGCRCLPCGCPSNCCRCGGPILITTDCMAPLCPGWCCPTIDCIPRCPCGVNAVCHVG</sequence>
<organism evidence="1 2">
    <name type="scientific">Allacma fusca</name>
    <dbReference type="NCBI Taxonomy" id="39272"/>
    <lineage>
        <taxon>Eukaryota</taxon>
        <taxon>Metazoa</taxon>
        <taxon>Ecdysozoa</taxon>
        <taxon>Arthropoda</taxon>
        <taxon>Hexapoda</taxon>
        <taxon>Collembola</taxon>
        <taxon>Symphypleona</taxon>
        <taxon>Sminthuridae</taxon>
        <taxon>Allacma</taxon>
    </lineage>
</organism>
<evidence type="ECO:0000313" key="1">
    <source>
        <dbReference type="EMBL" id="CAG7818994.1"/>
    </source>
</evidence>
<accession>A0A8J2KTU9</accession>
<protein>
    <submittedName>
        <fullName evidence="1">Uncharacterized protein</fullName>
    </submittedName>
</protein>
<comment type="caution">
    <text evidence="1">The sequence shown here is derived from an EMBL/GenBank/DDBJ whole genome shotgun (WGS) entry which is preliminary data.</text>
</comment>
<proteinExistence type="predicted"/>
<dbReference type="AlphaFoldDB" id="A0A8J2KTU9"/>
<reference evidence="1" key="1">
    <citation type="submission" date="2021-06" db="EMBL/GenBank/DDBJ databases">
        <authorList>
            <person name="Hodson N. C."/>
            <person name="Mongue J. A."/>
            <person name="Jaron S. K."/>
        </authorList>
    </citation>
    <scope>NUCLEOTIDE SEQUENCE</scope>
</reference>